<evidence type="ECO:0000313" key="5">
    <source>
        <dbReference type="Proteomes" id="UP000253034"/>
    </source>
</evidence>
<accession>A0A369BEW6</accession>
<proteinExistence type="predicted"/>
<feature type="domain" description="Galactosyltransferase C-terminal" evidence="3">
    <location>
        <begin position="171"/>
        <end position="224"/>
    </location>
</feature>
<dbReference type="PANTHER" id="PTHR43685:SF3">
    <property type="entry name" value="SLR2126 PROTEIN"/>
    <property type="match status" value="1"/>
</dbReference>
<organism evidence="4 5">
    <name type="scientific">Anaerobacterium chartisolvens</name>
    <dbReference type="NCBI Taxonomy" id="1297424"/>
    <lineage>
        <taxon>Bacteria</taxon>
        <taxon>Bacillati</taxon>
        <taxon>Bacillota</taxon>
        <taxon>Clostridia</taxon>
        <taxon>Eubacteriales</taxon>
        <taxon>Oscillospiraceae</taxon>
        <taxon>Anaerobacterium</taxon>
    </lineage>
</organism>
<dbReference type="Gene3D" id="3.90.550.10">
    <property type="entry name" value="Spore Coat Polysaccharide Biosynthesis Protein SpsA, Chain A"/>
    <property type="match status" value="1"/>
</dbReference>
<dbReference type="SUPFAM" id="SSF53448">
    <property type="entry name" value="Nucleotide-diphospho-sugar transferases"/>
    <property type="match status" value="1"/>
</dbReference>
<protein>
    <submittedName>
        <fullName evidence="4">Galactosyltransferase-like protein</fullName>
    </submittedName>
</protein>
<gene>
    <name evidence="4" type="ORF">DFR58_102149</name>
</gene>
<dbReference type="InterPro" id="IPR029044">
    <property type="entry name" value="Nucleotide-diphossugar_trans"/>
</dbReference>
<dbReference type="PANTHER" id="PTHR43685">
    <property type="entry name" value="GLYCOSYLTRANSFERASE"/>
    <property type="match status" value="1"/>
</dbReference>
<dbReference type="AlphaFoldDB" id="A0A369BEW6"/>
<keyword evidence="5" id="KW-1185">Reference proteome</keyword>
<dbReference type="InterPro" id="IPR050834">
    <property type="entry name" value="Glycosyltransf_2"/>
</dbReference>
<feature type="domain" description="Glycosyltransferase 2-like" evidence="2">
    <location>
        <begin position="5"/>
        <end position="106"/>
    </location>
</feature>
<evidence type="ECO:0000256" key="1">
    <source>
        <dbReference type="ARBA" id="ARBA00022679"/>
    </source>
</evidence>
<dbReference type="RefSeq" id="WP_114296198.1">
    <property type="nucleotide sequence ID" value="NZ_QPJT01000002.1"/>
</dbReference>
<dbReference type="Proteomes" id="UP000253034">
    <property type="component" value="Unassembled WGS sequence"/>
</dbReference>
<sequence>MRKYSFIIPAYQSKILLKNTLEALNHQLGFTGEGYEVIVVDDGSTDSTYDLIKNIGTSYSLKYIYLERCAVSSRSRARNHGLKKACGDIIVFIDADIIVRNNFLLELDRCYSMDSNLLIAGTRLLLPERVDYGMLLDGSVYEKYRFSKENEELMEFRHKIFDHLSYNAAAMKNPFLYTLSCNMSVPKTWLEKVGGFDEDLKRWGIEDIELAYRLFKKGIRIVFNSRNEVLHQFHGKQEDFVTEDKISGLDENIKVFLKKHPGALGLKEHEIYQLFRSIATYYKDLEKRYDAGETIMLEFRDKQRLGQFKEELIMLAEDKSGEIIVNDFVEDTDLDIWIQLQSYSRCIVKYYPASKSCI</sequence>
<dbReference type="InterPro" id="IPR027791">
    <property type="entry name" value="Galactosyl_T_C"/>
</dbReference>
<dbReference type="Pfam" id="PF00535">
    <property type="entry name" value="Glycos_transf_2"/>
    <property type="match status" value="1"/>
</dbReference>
<dbReference type="OrthoDB" id="396512at2"/>
<keyword evidence="4" id="KW-0328">Glycosyltransferase</keyword>
<dbReference type="Pfam" id="PF02709">
    <property type="entry name" value="Glyco_transf_7C"/>
    <property type="match status" value="1"/>
</dbReference>
<evidence type="ECO:0000259" key="3">
    <source>
        <dbReference type="Pfam" id="PF02709"/>
    </source>
</evidence>
<name>A0A369BEW6_9FIRM</name>
<evidence type="ECO:0000259" key="2">
    <source>
        <dbReference type="Pfam" id="PF00535"/>
    </source>
</evidence>
<keyword evidence="1 4" id="KW-0808">Transferase</keyword>
<dbReference type="GO" id="GO:0016757">
    <property type="term" value="F:glycosyltransferase activity"/>
    <property type="evidence" value="ECO:0007669"/>
    <property type="project" value="UniProtKB-KW"/>
</dbReference>
<comment type="caution">
    <text evidence="4">The sequence shown here is derived from an EMBL/GenBank/DDBJ whole genome shotgun (WGS) entry which is preliminary data.</text>
</comment>
<reference evidence="4 5" key="1">
    <citation type="submission" date="2018-07" db="EMBL/GenBank/DDBJ databases">
        <title>Genomic Encyclopedia of Type Strains, Phase IV (KMG-IV): sequencing the most valuable type-strain genomes for metagenomic binning, comparative biology and taxonomic classification.</title>
        <authorList>
            <person name="Goeker M."/>
        </authorList>
    </citation>
    <scope>NUCLEOTIDE SEQUENCE [LARGE SCALE GENOMIC DNA]</scope>
    <source>
        <strain evidence="4 5">DSM 27016</strain>
    </source>
</reference>
<dbReference type="EMBL" id="QPJT01000002">
    <property type="protein sequence ID" value="RCX20080.1"/>
    <property type="molecule type" value="Genomic_DNA"/>
</dbReference>
<dbReference type="InterPro" id="IPR001173">
    <property type="entry name" value="Glyco_trans_2-like"/>
</dbReference>
<evidence type="ECO:0000313" key="4">
    <source>
        <dbReference type="EMBL" id="RCX20080.1"/>
    </source>
</evidence>